<evidence type="ECO:0000256" key="8">
    <source>
        <dbReference type="ARBA" id="ARBA00023065"/>
    </source>
</evidence>
<dbReference type="EMBL" id="CP011125">
    <property type="protein sequence ID" value="AKF03893.1"/>
    <property type="molecule type" value="Genomic_DNA"/>
</dbReference>
<dbReference type="GO" id="GO:0042918">
    <property type="term" value="P:alkanesulfonate transmembrane transport"/>
    <property type="evidence" value="ECO:0007669"/>
    <property type="project" value="UniProtKB-ARBA"/>
</dbReference>
<dbReference type="InterPro" id="IPR000515">
    <property type="entry name" value="MetI-like"/>
</dbReference>
<evidence type="ECO:0000256" key="10">
    <source>
        <dbReference type="RuleBase" id="RU363032"/>
    </source>
</evidence>
<dbReference type="Pfam" id="PF00528">
    <property type="entry name" value="BPD_transp_1"/>
    <property type="match status" value="1"/>
</dbReference>
<evidence type="ECO:0000256" key="3">
    <source>
        <dbReference type="ARBA" id="ARBA00022448"/>
    </source>
</evidence>
<dbReference type="CDD" id="cd06261">
    <property type="entry name" value="TM_PBP2"/>
    <property type="match status" value="1"/>
</dbReference>
<feature type="domain" description="ABC transmembrane type-1" evidence="11">
    <location>
        <begin position="73"/>
        <end position="253"/>
    </location>
</feature>
<dbReference type="KEGG" id="samy:DB32_001042"/>
<accession>A0A0F6VZW0</accession>
<dbReference type="GO" id="GO:0006811">
    <property type="term" value="P:monoatomic ion transport"/>
    <property type="evidence" value="ECO:0007669"/>
    <property type="project" value="UniProtKB-KW"/>
</dbReference>
<evidence type="ECO:0000313" key="13">
    <source>
        <dbReference type="Proteomes" id="UP000034883"/>
    </source>
</evidence>
<dbReference type="STRING" id="927083.DB32_001042"/>
<name>A0A0F6VZW0_9BACT</name>
<keyword evidence="8" id="KW-0406">Ion transport</keyword>
<feature type="transmembrane region" description="Helical" evidence="10">
    <location>
        <begin position="16"/>
        <end position="37"/>
    </location>
</feature>
<keyword evidence="6 10" id="KW-0812">Transmembrane</keyword>
<keyword evidence="13" id="KW-1185">Reference proteome</keyword>
<dbReference type="NCBIfam" id="TIGR01183">
    <property type="entry name" value="ntrB"/>
    <property type="match status" value="1"/>
</dbReference>
<evidence type="ECO:0000313" key="12">
    <source>
        <dbReference type="EMBL" id="AKF03893.1"/>
    </source>
</evidence>
<evidence type="ECO:0000256" key="5">
    <source>
        <dbReference type="ARBA" id="ARBA00022519"/>
    </source>
</evidence>
<evidence type="ECO:0000259" key="11">
    <source>
        <dbReference type="PROSITE" id="PS50928"/>
    </source>
</evidence>
<dbReference type="PANTHER" id="PTHR30151">
    <property type="entry name" value="ALKANE SULFONATE ABC TRANSPORTER-RELATED, MEMBRANE SUBUNIT"/>
    <property type="match status" value="1"/>
</dbReference>
<dbReference type="FunFam" id="1.10.3720.10:FF:000003">
    <property type="entry name" value="Aliphatic sulfonate ABC transporter permease"/>
    <property type="match status" value="1"/>
</dbReference>
<keyword evidence="7 10" id="KW-1133">Transmembrane helix</keyword>
<evidence type="ECO:0000256" key="2">
    <source>
        <dbReference type="ARBA" id="ARBA00004651"/>
    </source>
</evidence>
<feature type="transmembrane region" description="Helical" evidence="10">
    <location>
        <begin position="83"/>
        <end position="101"/>
    </location>
</feature>
<keyword evidence="4" id="KW-1003">Cell membrane</keyword>
<dbReference type="RefSeq" id="WP_053231302.1">
    <property type="nucleotide sequence ID" value="NZ_CP011125.1"/>
</dbReference>
<feature type="transmembrane region" description="Helical" evidence="10">
    <location>
        <begin position="230"/>
        <end position="249"/>
    </location>
</feature>
<keyword evidence="3 10" id="KW-0813">Transport</keyword>
<dbReference type="Gene3D" id="1.10.3720.10">
    <property type="entry name" value="MetI-like"/>
    <property type="match status" value="1"/>
</dbReference>
<gene>
    <name evidence="12" type="ORF">DB32_001042</name>
</gene>
<dbReference type="SUPFAM" id="SSF161098">
    <property type="entry name" value="MetI-like"/>
    <property type="match status" value="1"/>
</dbReference>
<keyword evidence="5" id="KW-0997">Cell inner membrane</keyword>
<organism evidence="12 13">
    <name type="scientific">Sandaracinus amylolyticus</name>
    <dbReference type="NCBI Taxonomy" id="927083"/>
    <lineage>
        <taxon>Bacteria</taxon>
        <taxon>Pseudomonadati</taxon>
        <taxon>Myxococcota</taxon>
        <taxon>Polyangia</taxon>
        <taxon>Polyangiales</taxon>
        <taxon>Sandaracinaceae</taxon>
        <taxon>Sandaracinus</taxon>
    </lineage>
</organism>
<feature type="transmembrane region" description="Helical" evidence="10">
    <location>
        <begin position="183"/>
        <end position="210"/>
    </location>
</feature>
<dbReference type="InterPro" id="IPR005889">
    <property type="entry name" value="NtrB"/>
</dbReference>
<dbReference type="PANTHER" id="PTHR30151:SF7">
    <property type="entry name" value="NITRATE IMPORT PERMEASE PROTEIN NRTB"/>
    <property type="match status" value="1"/>
</dbReference>
<dbReference type="InterPro" id="IPR035906">
    <property type="entry name" value="MetI-like_sf"/>
</dbReference>
<evidence type="ECO:0000256" key="4">
    <source>
        <dbReference type="ARBA" id="ARBA00022475"/>
    </source>
</evidence>
<dbReference type="GO" id="GO:0015112">
    <property type="term" value="F:nitrate transmembrane transporter activity"/>
    <property type="evidence" value="ECO:0007669"/>
    <property type="project" value="InterPro"/>
</dbReference>
<evidence type="ECO:0000256" key="1">
    <source>
        <dbReference type="ARBA" id="ARBA00004533"/>
    </source>
</evidence>
<evidence type="ECO:0000256" key="6">
    <source>
        <dbReference type="ARBA" id="ARBA00022692"/>
    </source>
</evidence>
<proteinExistence type="inferred from homology"/>
<sequence length="263" mass="29101">MELVRKVMSRDRLESLLLPVVGIFVVLGVWGLISTFVTDLLPSPMETWEASRLYVLEPFAKRGELDQGILRFTWYSLIRVGKGYLLGLVFAVPLGLLLGLSRTAQKAFDPVVQVLRPVSPLAWLPLGLVLFQQPEPAGTFAIAMCSMWPTVMNTAFGIRAIPQDYLNVARVLKLSRTKTLFKILLPAALPAMFTGFRLSLGIAWLVIVASEMLTGQPGIGGFLWQEYNSLVYEHLILCIVTIGVVGFLLDRLMAAVELRVKAA</sequence>
<dbReference type="GO" id="GO:0005886">
    <property type="term" value="C:plasma membrane"/>
    <property type="evidence" value="ECO:0007669"/>
    <property type="project" value="UniProtKB-SubCell"/>
</dbReference>
<dbReference type="AlphaFoldDB" id="A0A0F6VZW0"/>
<dbReference type="Proteomes" id="UP000034883">
    <property type="component" value="Chromosome"/>
</dbReference>
<reference evidence="12 13" key="1">
    <citation type="submission" date="2015-03" db="EMBL/GenBank/DDBJ databases">
        <title>Genome assembly of Sandaracinus amylolyticus DSM 53668.</title>
        <authorList>
            <person name="Sharma G."/>
            <person name="Subramanian S."/>
        </authorList>
    </citation>
    <scope>NUCLEOTIDE SEQUENCE [LARGE SCALE GENOMIC DNA]</scope>
    <source>
        <strain evidence="12 13">DSM 53668</strain>
    </source>
</reference>
<dbReference type="PROSITE" id="PS50928">
    <property type="entry name" value="ABC_TM1"/>
    <property type="match status" value="1"/>
</dbReference>
<keyword evidence="9 10" id="KW-0472">Membrane</keyword>
<comment type="similarity">
    <text evidence="10">Belongs to the binding-protein-dependent transport system permease family.</text>
</comment>
<evidence type="ECO:0000256" key="7">
    <source>
        <dbReference type="ARBA" id="ARBA00022989"/>
    </source>
</evidence>
<evidence type="ECO:0000256" key="9">
    <source>
        <dbReference type="ARBA" id="ARBA00023136"/>
    </source>
</evidence>
<comment type="subcellular location">
    <subcellularLocation>
        <location evidence="1">Cell inner membrane</location>
    </subcellularLocation>
    <subcellularLocation>
        <location evidence="2 10">Cell membrane</location>
        <topology evidence="2 10">Multi-pass membrane protein</topology>
    </subcellularLocation>
</comment>
<protein>
    <submittedName>
        <fullName evidence="12">Cyanate ABC transporter, permease protein</fullName>
    </submittedName>
</protein>